<dbReference type="AlphaFoldDB" id="A0A4Q1C4T0"/>
<dbReference type="InterPro" id="IPR036249">
    <property type="entry name" value="Thioredoxin-like_sf"/>
</dbReference>
<dbReference type="Pfam" id="PF03190">
    <property type="entry name" value="Thioredox_DsbH"/>
    <property type="match status" value="1"/>
</dbReference>
<dbReference type="Gene3D" id="3.40.30.10">
    <property type="entry name" value="Glutaredoxin"/>
    <property type="match status" value="1"/>
</dbReference>
<proteinExistence type="predicted"/>
<feature type="chain" id="PRO_5020702513" evidence="1">
    <location>
        <begin position="21"/>
        <end position="518"/>
    </location>
</feature>
<dbReference type="Proteomes" id="UP000290218">
    <property type="component" value="Unassembled WGS sequence"/>
</dbReference>
<gene>
    <name evidence="3" type="ORF">ESB00_16995</name>
</gene>
<feature type="domain" description="Spermatogenesis-associated protein 20-like TRX" evidence="2">
    <location>
        <begin position="25"/>
        <end position="180"/>
    </location>
</feature>
<keyword evidence="1" id="KW-0732">Signal</keyword>
<comment type="caution">
    <text evidence="3">The sequence shown here is derived from an EMBL/GenBank/DDBJ whole genome shotgun (WGS) entry which is preliminary data.</text>
</comment>
<evidence type="ECO:0000313" key="3">
    <source>
        <dbReference type="EMBL" id="RXK53391.1"/>
    </source>
</evidence>
<dbReference type="GO" id="GO:0005975">
    <property type="term" value="P:carbohydrate metabolic process"/>
    <property type="evidence" value="ECO:0007669"/>
    <property type="project" value="InterPro"/>
</dbReference>
<evidence type="ECO:0000259" key="2">
    <source>
        <dbReference type="Pfam" id="PF03190"/>
    </source>
</evidence>
<evidence type="ECO:0000313" key="4">
    <source>
        <dbReference type="Proteomes" id="UP000290218"/>
    </source>
</evidence>
<sequence length="518" mass="55401">MLSRALALVALAVSPLAARAENSPLASSPSEFVRAQATSGVKWHLWNEASLAQAKASGKSVYVFIGSPLSELTRATINQTFTSEKTVAWMNENFFCLFVDADAQPDVAALGQHFISSVKQLRGQPVHLWLTPDTLQPYDGANYLPPSEEWGKPGFLKAARAALDTWTIDPARARALATEALDMMRLPPVDTTAPLDIEAKLAAAAKAWTAAADPVNGGFGTAPKLPEPELIRFLLTRDGEARETAIKAARALVNGALRDPVDGGFYRRCIDEAWKEPYFQKTLADQARIALALFDAADAAKDDKLRAAGIAALDFVLKELRNPDGTFAAALDGTLEENPAPTKRPKFVKVGSASTASIASLTLAMRRSGEVRLTVLLSKKQPRIALPTVMLLSPHHEASAHAANSDAPLTAADWLGTIFFAGALEQLDIVDKPQVLQSIVDYCFDPTSGGFMATPAKLPPGIAVRVPASGETPSAEVLALLAGVDTKTADLICRNLMHQIEYDELPPGDILLGLSVNR</sequence>
<dbReference type="PANTHER" id="PTHR42899">
    <property type="entry name" value="SPERMATOGENESIS-ASSOCIATED PROTEIN 20"/>
    <property type="match status" value="1"/>
</dbReference>
<reference evidence="3 4" key="1">
    <citation type="submission" date="2019-01" db="EMBL/GenBank/DDBJ databases">
        <title>Lacunisphaera sp. strain TWA-58.</title>
        <authorList>
            <person name="Chen W.-M."/>
        </authorList>
    </citation>
    <scope>NUCLEOTIDE SEQUENCE [LARGE SCALE GENOMIC DNA]</scope>
    <source>
        <strain evidence="3 4">TWA-58</strain>
    </source>
</reference>
<dbReference type="InterPro" id="IPR008928">
    <property type="entry name" value="6-hairpin_glycosidase_sf"/>
</dbReference>
<dbReference type="RefSeq" id="WP_129048981.1">
    <property type="nucleotide sequence ID" value="NZ_SDHX01000002.1"/>
</dbReference>
<feature type="signal peptide" evidence="1">
    <location>
        <begin position="1"/>
        <end position="20"/>
    </location>
</feature>
<dbReference type="OrthoDB" id="185621at2"/>
<evidence type="ECO:0000256" key="1">
    <source>
        <dbReference type="SAM" id="SignalP"/>
    </source>
</evidence>
<dbReference type="InterPro" id="IPR024705">
    <property type="entry name" value="Ssp411"/>
</dbReference>
<keyword evidence="4" id="KW-1185">Reference proteome</keyword>
<name>A0A4Q1C4T0_9BACT</name>
<dbReference type="PANTHER" id="PTHR42899:SF1">
    <property type="entry name" value="SPERMATOGENESIS-ASSOCIATED PROTEIN 20"/>
    <property type="match status" value="1"/>
</dbReference>
<dbReference type="EMBL" id="SDHX01000002">
    <property type="protein sequence ID" value="RXK53391.1"/>
    <property type="molecule type" value="Genomic_DNA"/>
</dbReference>
<accession>A0A4Q1C4T0</accession>
<protein>
    <submittedName>
        <fullName evidence="3">Thioredoxin domain-containing protein</fullName>
    </submittedName>
</protein>
<dbReference type="InterPro" id="IPR004879">
    <property type="entry name" value="Ssp411-like_TRX"/>
</dbReference>
<organism evidence="3 4">
    <name type="scientific">Oleiharenicola lentus</name>
    <dbReference type="NCBI Taxonomy" id="2508720"/>
    <lineage>
        <taxon>Bacteria</taxon>
        <taxon>Pseudomonadati</taxon>
        <taxon>Verrucomicrobiota</taxon>
        <taxon>Opitutia</taxon>
        <taxon>Opitutales</taxon>
        <taxon>Opitutaceae</taxon>
        <taxon>Oleiharenicola</taxon>
    </lineage>
</organism>
<dbReference type="SUPFAM" id="SSF48208">
    <property type="entry name" value="Six-hairpin glycosidases"/>
    <property type="match status" value="1"/>
</dbReference>
<dbReference type="SUPFAM" id="SSF52833">
    <property type="entry name" value="Thioredoxin-like"/>
    <property type="match status" value="1"/>
</dbReference>